<feature type="repeat" description="ANK" evidence="3">
    <location>
        <begin position="113"/>
        <end position="141"/>
    </location>
</feature>
<dbReference type="Proteomes" id="UP001174748">
    <property type="component" value="Unassembled WGS sequence"/>
</dbReference>
<dbReference type="EMBL" id="JARTOI010000001">
    <property type="protein sequence ID" value="MDK5169093.1"/>
    <property type="molecule type" value="Genomic_DNA"/>
</dbReference>
<keyword evidence="1" id="KW-0677">Repeat</keyword>
<feature type="repeat" description="ANK" evidence="3">
    <location>
        <begin position="139"/>
        <end position="171"/>
    </location>
</feature>
<gene>
    <name evidence="4" type="ORF">P9921_01120</name>
</gene>
<proteinExistence type="predicted"/>
<sequence length="357" mass="39982">MNKRKINEQSFFDACNNGELDKVNELLANGVDPLCKNEDGWTGFIYAAMNGHLDVFKTIERKAADDRKFSHQRQRDIFRAMDYAIQNGHENIVNYVLEQSKTTPTEQFLFDDALHQAAKHGKLDMAKQFIARGADIHDQAELALRVAADCGHTETVKYLVELGSDINACDSIALVQSARNGHTEIVDFLVKRGANIHAENDDALVYAALNGHADIARILLENGADINAQERGPVLYAARNGHNDVLDLYLEKGIDIFDQGACPISEAIYNNHLSVAKNLIINHNITVSEKTIEQLHESKETAIQLRQNHSIIDETFLLIEKQKLHSKLQNKLVLTMEPTAQQPCEKQAPKKAQVLKI</sequence>
<dbReference type="PANTHER" id="PTHR24198:SF165">
    <property type="entry name" value="ANKYRIN REPEAT-CONTAINING PROTEIN-RELATED"/>
    <property type="match status" value="1"/>
</dbReference>
<organism evidence="4 5">
    <name type="scientific">Serratia nevei</name>
    <dbReference type="NCBI Taxonomy" id="2703794"/>
    <lineage>
        <taxon>Bacteria</taxon>
        <taxon>Pseudomonadati</taxon>
        <taxon>Pseudomonadota</taxon>
        <taxon>Gammaproteobacteria</taxon>
        <taxon>Enterobacterales</taxon>
        <taxon>Yersiniaceae</taxon>
        <taxon>Serratia</taxon>
    </lineage>
</organism>
<evidence type="ECO:0000256" key="3">
    <source>
        <dbReference type="PROSITE-ProRule" id="PRU00023"/>
    </source>
</evidence>
<dbReference type="PROSITE" id="PS50297">
    <property type="entry name" value="ANK_REP_REGION"/>
    <property type="match status" value="2"/>
</dbReference>
<feature type="repeat" description="ANK" evidence="3">
    <location>
        <begin position="169"/>
        <end position="201"/>
    </location>
</feature>
<evidence type="ECO:0000256" key="2">
    <source>
        <dbReference type="ARBA" id="ARBA00023043"/>
    </source>
</evidence>
<keyword evidence="5" id="KW-1185">Reference proteome</keyword>
<dbReference type="PRINTS" id="PR01415">
    <property type="entry name" value="ANKYRIN"/>
</dbReference>
<evidence type="ECO:0000313" key="5">
    <source>
        <dbReference type="Proteomes" id="UP001174748"/>
    </source>
</evidence>
<evidence type="ECO:0000256" key="1">
    <source>
        <dbReference type="ARBA" id="ARBA00022737"/>
    </source>
</evidence>
<dbReference type="Pfam" id="PF12796">
    <property type="entry name" value="Ank_2"/>
    <property type="match status" value="2"/>
</dbReference>
<dbReference type="RefSeq" id="WP_285098071.1">
    <property type="nucleotide sequence ID" value="NZ_JARTOI010000001.1"/>
</dbReference>
<reference evidence="4" key="1">
    <citation type="submission" date="2023-01" db="EMBL/GenBank/DDBJ databases">
        <title>Genomic dissection of endemic carbapenem resistance: metallo-beta-lactamase gene dissemination through clonal, plasmid and integron transfer pathways.</title>
        <authorList>
            <person name="Macesic N."/>
        </authorList>
    </citation>
    <scope>NUCLEOTIDE SEQUENCE</scope>
    <source>
        <strain evidence="4">CPO382</strain>
    </source>
</reference>
<dbReference type="PANTHER" id="PTHR24198">
    <property type="entry name" value="ANKYRIN REPEAT AND PROTEIN KINASE DOMAIN-CONTAINING PROTEIN"/>
    <property type="match status" value="1"/>
</dbReference>
<dbReference type="SUPFAM" id="SSF48403">
    <property type="entry name" value="Ankyrin repeat"/>
    <property type="match status" value="1"/>
</dbReference>
<dbReference type="PROSITE" id="PS50088">
    <property type="entry name" value="ANK_REPEAT"/>
    <property type="match status" value="4"/>
</dbReference>
<dbReference type="SMART" id="SM00248">
    <property type="entry name" value="ANK"/>
    <property type="match status" value="9"/>
</dbReference>
<comment type="caution">
    <text evidence="4">The sequence shown here is derived from an EMBL/GenBank/DDBJ whole genome shotgun (WGS) entry which is preliminary data.</text>
</comment>
<dbReference type="Gene3D" id="1.25.40.20">
    <property type="entry name" value="Ankyrin repeat-containing domain"/>
    <property type="match status" value="2"/>
</dbReference>
<dbReference type="Pfam" id="PF00023">
    <property type="entry name" value="Ank"/>
    <property type="match status" value="1"/>
</dbReference>
<feature type="repeat" description="ANK" evidence="3">
    <location>
        <begin position="199"/>
        <end position="231"/>
    </location>
</feature>
<keyword evidence="2 3" id="KW-0040">ANK repeat</keyword>
<accession>A0ABT7G6G1</accession>
<dbReference type="InterPro" id="IPR036770">
    <property type="entry name" value="Ankyrin_rpt-contain_sf"/>
</dbReference>
<name>A0ABT7G6G1_9GAMM</name>
<protein>
    <submittedName>
        <fullName evidence="4">Ankyrin repeat domain-containing protein</fullName>
    </submittedName>
</protein>
<dbReference type="InterPro" id="IPR002110">
    <property type="entry name" value="Ankyrin_rpt"/>
</dbReference>
<evidence type="ECO:0000313" key="4">
    <source>
        <dbReference type="EMBL" id="MDK5169093.1"/>
    </source>
</evidence>